<comment type="cofactor">
    <cofactor evidence="1">
        <name>(6R)-5,10-methylene-5,6,7,8-tetrahydrofolate</name>
        <dbReference type="ChEBI" id="CHEBI:15636"/>
    </cofactor>
</comment>
<keyword evidence="10" id="KW-1185">Reference proteome</keyword>
<dbReference type="InterPro" id="IPR036155">
    <property type="entry name" value="Crypto/Photolyase_N_sf"/>
</dbReference>
<dbReference type="GO" id="GO:0006950">
    <property type="term" value="P:response to stress"/>
    <property type="evidence" value="ECO:0007669"/>
    <property type="project" value="UniProtKB-ARBA"/>
</dbReference>
<evidence type="ECO:0000256" key="4">
    <source>
        <dbReference type="ARBA" id="ARBA00022991"/>
    </source>
</evidence>
<dbReference type="GO" id="GO:0009416">
    <property type="term" value="P:response to light stimulus"/>
    <property type="evidence" value="ECO:0007669"/>
    <property type="project" value="TreeGrafter"/>
</dbReference>
<dbReference type="AlphaFoldDB" id="A0A5C1YKY0"/>
<dbReference type="InterPro" id="IPR005101">
    <property type="entry name" value="Cryptochr/Photolyase_FAD-bd"/>
</dbReference>
<evidence type="ECO:0000256" key="7">
    <source>
        <dbReference type="RuleBase" id="RU004182"/>
    </source>
</evidence>
<dbReference type="GO" id="GO:0071949">
    <property type="term" value="F:FAD binding"/>
    <property type="evidence" value="ECO:0007669"/>
    <property type="project" value="TreeGrafter"/>
</dbReference>
<proteinExistence type="inferred from homology"/>
<feature type="binding site" evidence="5">
    <location>
        <position position="271"/>
    </location>
    <ligand>
        <name>FAD</name>
        <dbReference type="ChEBI" id="CHEBI:57692"/>
    </ligand>
</feature>
<sequence length="471" mass="52528">MSVSPAIVWFRDDFRLADNAALTAAQQSGAPMLCLYIRQPVPQEFSAADWWREKSLSVFMDELARQGGRLHVFEGDAEHLLPEIVRRSGATSVFWNRRYDPAGRATDTALKARLRQDGTAVSSFAGNVLHEPWTIRTQARQAFQVCGAYWRAACRVEPLPPLPAVQDVAFATVEAESWPGWSGVVAPQLGADGPPWCAMLDSQHQKGEAAAHAALATFLQQALPEYVQERDYPAHDGTSALSCFLRTGQITPRQIWQAVTDADSSQASVKFLAELGWREFAWSLLWDHPDLATRCLRPEFEHMAWRDDPAGLEAWKLGRTGYPLVDAGMRQLWQTGIMHNRVRMVVGSFLVKHLLIDWREGERWFAHTLTDYDPASNAMNWQWVAGCGVESAPFFRIMNPRLQQEKFDAQGDYVRHWVPELARVSQAVMADILKDGCGGPGGYPPALVPHAMARARALAALEQARQAGKSA</sequence>
<dbReference type="InterPro" id="IPR036134">
    <property type="entry name" value="Crypto/Photolyase_FAD-like_sf"/>
</dbReference>
<dbReference type="Gene3D" id="3.40.50.620">
    <property type="entry name" value="HUPs"/>
    <property type="match status" value="1"/>
</dbReference>
<dbReference type="OrthoDB" id="9772484at2"/>
<dbReference type="SUPFAM" id="SSF52425">
    <property type="entry name" value="Cryptochrome/photolyase, N-terminal domain"/>
    <property type="match status" value="1"/>
</dbReference>
<dbReference type="EMBL" id="CP043506">
    <property type="protein sequence ID" value="QEO16561.1"/>
    <property type="molecule type" value="Genomic_DNA"/>
</dbReference>
<name>A0A5C1YKY0_9PROT</name>
<evidence type="ECO:0000256" key="2">
    <source>
        <dbReference type="ARBA" id="ARBA00022630"/>
    </source>
</evidence>
<dbReference type="PROSITE" id="PS00394">
    <property type="entry name" value="DNA_PHOTOLYASES_1_1"/>
    <property type="match status" value="1"/>
</dbReference>
<dbReference type="InterPro" id="IPR018394">
    <property type="entry name" value="DNA_photolyase_1_CS_C"/>
</dbReference>
<dbReference type="InterPro" id="IPR002081">
    <property type="entry name" value="Cryptochrome/DNA_photolyase_1"/>
</dbReference>
<reference evidence="9 10" key="1">
    <citation type="submission" date="2019-09" db="EMBL/GenBank/DDBJ databases">
        <title>Genome sequencing of strain KACC 21233.</title>
        <authorList>
            <person name="Heo J."/>
            <person name="Kim S.-J."/>
            <person name="Kim J.-S."/>
            <person name="Hong S.-B."/>
            <person name="Kwon S.-W."/>
        </authorList>
    </citation>
    <scope>NUCLEOTIDE SEQUENCE [LARGE SCALE GENOMIC DNA]</scope>
    <source>
        <strain evidence="9 10">KACC 21233</strain>
    </source>
</reference>
<feature type="site" description="Electron transfer via tryptophanyl radical" evidence="6">
    <location>
        <position position="358"/>
    </location>
</feature>
<feature type="site" description="Electron transfer via tryptophanyl radical" evidence="6">
    <location>
        <position position="305"/>
    </location>
</feature>
<dbReference type="GO" id="GO:0006139">
    <property type="term" value="P:nucleobase-containing compound metabolic process"/>
    <property type="evidence" value="ECO:0007669"/>
    <property type="project" value="UniProtKB-ARBA"/>
</dbReference>
<evidence type="ECO:0000256" key="5">
    <source>
        <dbReference type="PIRSR" id="PIRSR602081-1"/>
    </source>
</evidence>
<dbReference type="InterPro" id="IPR014729">
    <property type="entry name" value="Rossmann-like_a/b/a_fold"/>
</dbReference>
<accession>A0A5C1YKY0</accession>
<evidence type="ECO:0000313" key="10">
    <source>
        <dbReference type="Proteomes" id="UP000324536"/>
    </source>
</evidence>
<comment type="cofactor">
    <cofactor evidence="5">
        <name>FAD</name>
        <dbReference type="ChEBI" id="CHEBI:57692"/>
    </cofactor>
    <text evidence="5">Binds 1 FAD per subunit.</text>
</comment>
<evidence type="ECO:0000256" key="1">
    <source>
        <dbReference type="ARBA" id="ARBA00001932"/>
    </source>
</evidence>
<dbReference type="PANTHER" id="PTHR11455:SF9">
    <property type="entry name" value="CRYPTOCHROME CIRCADIAN CLOCK 5 ISOFORM X1"/>
    <property type="match status" value="1"/>
</dbReference>
<gene>
    <name evidence="9" type="ORF">FLP30_01290</name>
</gene>
<dbReference type="GO" id="GO:0003677">
    <property type="term" value="F:DNA binding"/>
    <property type="evidence" value="ECO:0007669"/>
    <property type="project" value="TreeGrafter"/>
</dbReference>
<protein>
    <submittedName>
        <fullName evidence="9">Deoxyribodipyrimidine photo-lyase</fullName>
    </submittedName>
</protein>
<dbReference type="KEGG" id="acek:FLP30_01290"/>
<dbReference type="InterPro" id="IPR006050">
    <property type="entry name" value="DNA_photolyase_N"/>
</dbReference>
<dbReference type="SUPFAM" id="SSF48173">
    <property type="entry name" value="Cryptochrome/photolyase FAD-binding domain"/>
    <property type="match status" value="1"/>
</dbReference>
<evidence type="ECO:0000313" key="9">
    <source>
        <dbReference type="EMBL" id="QEO16561.1"/>
    </source>
</evidence>
<dbReference type="PRINTS" id="PR00147">
    <property type="entry name" value="DNAPHOTLYASE"/>
</dbReference>
<keyword evidence="9" id="KW-0456">Lyase</keyword>
<dbReference type="RefSeq" id="WP_149278002.1">
    <property type="nucleotide sequence ID" value="NZ_CP043506.1"/>
</dbReference>
<evidence type="ECO:0000256" key="3">
    <source>
        <dbReference type="ARBA" id="ARBA00022827"/>
    </source>
</evidence>
<dbReference type="PANTHER" id="PTHR11455">
    <property type="entry name" value="CRYPTOCHROME"/>
    <property type="match status" value="1"/>
</dbReference>
<dbReference type="Pfam" id="PF03441">
    <property type="entry name" value="FAD_binding_7"/>
    <property type="match status" value="1"/>
</dbReference>
<feature type="domain" description="Photolyase/cryptochrome alpha/beta" evidence="8">
    <location>
        <begin position="4"/>
        <end position="129"/>
    </location>
</feature>
<evidence type="ECO:0000256" key="6">
    <source>
        <dbReference type="PIRSR" id="PIRSR602081-2"/>
    </source>
</evidence>
<keyword evidence="4 7" id="KW-0157">Chromophore</keyword>
<feature type="binding site" evidence="5">
    <location>
        <begin position="371"/>
        <end position="373"/>
    </location>
    <ligand>
        <name>FAD</name>
        <dbReference type="ChEBI" id="CHEBI:57692"/>
    </ligand>
</feature>
<dbReference type="Gene3D" id="1.25.40.80">
    <property type="match status" value="1"/>
</dbReference>
<dbReference type="Pfam" id="PF00875">
    <property type="entry name" value="DNA_photolyase"/>
    <property type="match status" value="1"/>
</dbReference>
<organism evidence="9 10">
    <name type="scientific">Acetobacter vaccinii</name>
    <dbReference type="NCBI Taxonomy" id="2592655"/>
    <lineage>
        <taxon>Bacteria</taxon>
        <taxon>Pseudomonadati</taxon>
        <taxon>Pseudomonadota</taxon>
        <taxon>Alphaproteobacteria</taxon>
        <taxon>Acetobacterales</taxon>
        <taxon>Acetobacteraceae</taxon>
        <taxon>Acetobacter</taxon>
    </lineage>
</organism>
<dbReference type="Proteomes" id="UP000324536">
    <property type="component" value="Chromosome"/>
</dbReference>
<feature type="binding site" evidence="5">
    <location>
        <begin position="238"/>
        <end position="242"/>
    </location>
    <ligand>
        <name>FAD</name>
        <dbReference type="ChEBI" id="CHEBI:57692"/>
    </ligand>
</feature>
<feature type="site" description="Electron transfer via tryptophanyl radical" evidence="6">
    <location>
        <position position="381"/>
    </location>
</feature>
<keyword evidence="3 5" id="KW-0274">FAD</keyword>
<dbReference type="PROSITE" id="PS51645">
    <property type="entry name" value="PHR_CRY_ALPHA_BETA"/>
    <property type="match status" value="1"/>
</dbReference>
<dbReference type="Gene3D" id="1.10.579.10">
    <property type="entry name" value="DNA Cyclobutane Dipyrimidine Photolyase, subunit A, domain 3"/>
    <property type="match status" value="1"/>
</dbReference>
<keyword evidence="2 5" id="KW-0285">Flavoprotein</keyword>
<comment type="similarity">
    <text evidence="7">Belongs to the DNA photolyase family.</text>
</comment>
<dbReference type="GO" id="GO:0003904">
    <property type="term" value="F:deoxyribodipyrimidine photo-lyase activity"/>
    <property type="evidence" value="ECO:0007669"/>
    <property type="project" value="TreeGrafter"/>
</dbReference>
<feature type="binding site" evidence="5">
    <location>
        <position position="226"/>
    </location>
    <ligand>
        <name>FAD</name>
        <dbReference type="ChEBI" id="CHEBI:57692"/>
    </ligand>
</feature>
<evidence type="ECO:0000259" key="8">
    <source>
        <dbReference type="PROSITE" id="PS51645"/>
    </source>
</evidence>